<keyword evidence="3" id="KW-1185">Reference proteome</keyword>
<dbReference type="PANTHER" id="PTHR31751:SF42">
    <property type="entry name" value="PROTEIN CBG10204"/>
    <property type="match status" value="1"/>
</dbReference>
<name>B7Q9J6_IXOSC</name>
<dbReference type="PANTHER" id="PTHR31751">
    <property type="entry name" value="SI:CH211-108C17.2-RELATED-RELATED"/>
    <property type="match status" value="1"/>
</dbReference>
<proteinExistence type="predicted"/>
<evidence type="ECO:0000313" key="3">
    <source>
        <dbReference type="Proteomes" id="UP000001555"/>
    </source>
</evidence>
<dbReference type="HOGENOM" id="CLU_024040_1_0_1"/>
<evidence type="ECO:0000313" key="2">
    <source>
        <dbReference type="EnsemblMetazoa" id="ISCW011700-PA"/>
    </source>
</evidence>
<sequence>VSGEPDYKERKFLVFESSLRQLFAVCQTCYSPCSVSLSTIGTLLTVHTSCPAGHKNRWDSQPYINGRPLGNLLITSFVLFTGASPTITLRLLRLMNIVVISMKTYTNYQRAILIPAVEQVWEEEQEKLLGELRDQPLDLAGDGRCDSPGYSAKYLTYSLHAPHVNKIVHLEQVQCEAVPNSGSMEKEGLIRSLAFAREKELTVRSLATDRHRSIAKHMREKEPAVLHFFDVWHVSKSVKKSLNAASKSHDCGSLVGWAQPAVNHMYWCATASRGNPDLLVGAWSSMTRHVVDVHADHPGMYTKCLHEPIEDGEWLVPGHTQTILFFVLHCWQFSKHYAYRKCICKHTPAHARFVDVVSSKSLLKDLRQLSPDTQTYGLESFHSVLNRFAPKWAAFRTKGMLA</sequence>
<accession>B7Q9J6</accession>
<reference evidence="2" key="2">
    <citation type="submission" date="2020-05" db="UniProtKB">
        <authorList>
            <consortium name="EnsemblMetazoa"/>
        </authorList>
    </citation>
    <scope>IDENTIFICATION</scope>
    <source>
        <strain evidence="2">wikel</strain>
    </source>
</reference>
<dbReference type="EnsemblMetazoa" id="ISCW011700-RA">
    <property type="protein sequence ID" value="ISCW011700-PA"/>
    <property type="gene ID" value="ISCW011700"/>
</dbReference>
<organism>
    <name type="scientific">Ixodes scapularis</name>
    <name type="common">Black-legged tick</name>
    <name type="synonym">Deer tick</name>
    <dbReference type="NCBI Taxonomy" id="6945"/>
    <lineage>
        <taxon>Eukaryota</taxon>
        <taxon>Metazoa</taxon>
        <taxon>Ecdysozoa</taxon>
        <taxon>Arthropoda</taxon>
        <taxon>Chelicerata</taxon>
        <taxon>Arachnida</taxon>
        <taxon>Acari</taxon>
        <taxon>Parasitiformes</taxon>
        <taxon>Ixodida</taxon>
        <taxon>Ixodoidea</taxon>
        <taxon>Ixodidae</taxon>
        <taxon>Ixodinae</taxon>
        <taxon>Ixodes</taxon>
    </lineage>
</organism>
<dbReference type="AlphaFoldDB" id="B7Q9J6"/>
<feature type="non-terminal residue" evidence="1">
    <location>
        <position position="402"/>
    </location>
</feature>
<feature type="non-terminal residue" evidence="1">
    <location>
        <position position="1"/>
    </location>
</feature>
<dbReference type="VEuPathDB" id="VectorBase:ISCI011700"/>
<dbReference type="PaxDb" id="6945-B7Q9J6"/>
<dbReference type="InParanoid" id="B7Q9J6"/>
<gene>
    <name evidence="1" type="ORF">IscW_ISCW011700</name>
</gene>
<dbReference type="OrthoDB" id="6500717at2759"/>
<dbReference type="EMBL" id="ABJB010971533">
    <property type="status" value="NOT_ANNOTATED_CDS"/>
    <property type="molecule type" value="Genomic_DNA"/>
</dbReference>
<protein>
    <submittedName>
        <fullName evidence="1 2">Uncharacterized protein</fullName>
    </submittedName>
</protein>
<evidence type="ECO:0000313" key="1">
    <source>
        <dbReference type="EMBL" id="EEC15518.1"/>
    </source>
</evidence>
<dbReference type="VEuPathDB" id="VectorBase:ISCP_004961"/>
<dbReference type="Proteomes" id="UP000001555">
    <property type="component" value="Unassembled WGS sequence"/>
</dbReference>
<dbReference type="EMBL" id="DS889344">
    <property type="protein sequence ID" value="EEC15518.1"/>
    <property type="molecule type" value="Genomic_DNA"/>
</dbReference>
<dbReference type="VEuPathDB" id="VectorBase:ISCW011700"/>
<reference evidence="1 3" key="1">
    <citation type="submission" date="2008-03" db="EMBL/GenBank/DDBJ databases">
        <title>Annotation of Ixodes scapularis.</title>
        <authorList>
            <consortium name="Ixodes scapularis Genome Project Consortium"/>
            <person name="Caler E."/>
            <person name="Hannick L.I."/>
            <person name="Bidwell S."/>
            <person name="Joardar V."/>
            <person name="Thiagarajan M."/>
            <person name="Amedeo P."/>
            <person name="Galinsky K.J."/>
            <person name="Schobel S."/>
            <person name="Inman J."/>
            <person name="Hostetler J."/>
            <person name="Miller J."/>
            <person name="Hammond M."/>
            <person name="Megy K."/>
            <person name="Lawson D."/>
            <person name="Kodira C."/>
            <person name="Sutton G."/>
            <person name="Meyer J."/>
            <person name="Hill C.A."/>
            <person name="Birren B."/>
            <person name="Nene V."/>
            <person name="Collins F."/>
            <person name="Alarcon-Chaidez F."/>
            <person name="Wikel S."/>
            <person name="Strausberg R."/>
        </authorList>
    </citation>
    <scope>NUCLEOTIDE SEQUENCE [LARGE SCALE GENOMIC DNA]</scope>
    <source>
        <strain evidence="3">Wikel</strain>
        <strain evidence="1">Wikel colony</strain>
    </source>
</reference>